<reference evidence="1" key="1">
    <citation type="submission" date="2021-05" db="EMBL/GenBank/DDBJ databases">
        <title>Energy efficiency and biological interactions define the core microbiome of deep oligotrophic groundwater.</title>
        <authorList>
            <person name="Mehrshad M."/>
            <person name="Lopez-Fernandez M."/>
            <person name="Bell E."/>
            <person name="Bernier-Latmani R."/>
            <person name="Bertilsson S."/>
            <person name="Dopson M."/>
        </authorList>
    </citation>
    <scope>NUCLEOTIDE SEQUENCE</scope>
    <source>
        <strain evidence="1">Modern_marine.mb.64</strain>
    </source>
</reference>
<gene>
    <name evidence="1" type="ORF">KJ970_15935</name>
</gene>
<name>A0A948RZF8_UNCEI</name>
<proteinExistence type="predicted"/>
<comment type="caution">
    <text evidence="1">The sequence shown here is derived from an EMBL/GenBank/DDBJ whole genome shotgun (WGS) entry which is preliminary data.</text>
</comment>
<sequence length="134" mass="15381">MMPITYKVLDDGHFLCATASAPLSADDFVEYEMAHAADERIKPPVSELFEIKHDSCKDISKEEFLEVLERRNEMLKKPTPHRLAIVIHYADSHAWDLAKFYEGMVLLHNPESVVLFGDIQLARIWLGVEEVQVE</sequence>
<evidence type="ECO:0000313" key="1">
    <source>
        <dbReference type="EMBL" id="MBU2692414.1"/>
    </source>
</evidence>
<accession>A0A948RZF8</accession>
<dbReference type="AlphaFoldDB" id="A0A948RZF8"/>
<protein>
    <submittedName>
        <fullName evidence="1">Uncharacterized protein</fullName>
    </submittedName>
</protein>
<dbReference type="Proteomes" id="UP000777784">
    <property type="component" value="Unassembled WGS sequence"/>
</dbReference>
<evidence type="ECO:0000313" key="2">
    <source>
        <dbReference type="Proteomes" id="UP000777784"/>
    </source>
</evidence>
<organism evidence="1 2">
    <name type="scientific">Eiseniibacteriota bacterium</name>
    <dbReference type="NCBI Taxonomy" id="2212470"/>
    <lineage>
        <taxon>Bacteria</taxon>
        <taxon>Candidatus Eiseniibacteriota</taxon>
    </lineage>
</organism>
<dbReference type="EMBL" id="JAHJDP010000091">
    <property type="protein sequence ID" value="MBU2692414.1"/>
    <property type="molecule type" value="Genomic_DNA"/>
</dbReference>